<dbReference type="Pfam" id="PF03417">
    <property type="entry name" value="AAT"/>
    <property type="match status" value="1"/>
</dbReference>
<keyword evidence="3" id="KW-1185">Reference proteome</keyword>
<comment type="caution">
    <text evidence="2">The sequence shown here is derived from an EMBL/GenBank/DDBJ whole genome shotgun (WGS) entry which is preliminary data.</text>
</comment>
<dbReference type="InterPro" id="IPR005079">
    <property type="entry name" value="Peptidase_C45_hydrolase"/>
</dbReference>
<organism evidence="2 3">
    <name type="scientific">Streptomyces litchfieldiae</name>
    <dbReference type="NCBI Taxonomy" id="3075543"/>
    <lineage>
        <taxon>Bacteria</taxon>
        <taxon>Bacillati</taxon>
        <taxon>Actinomycetota</taxon>
        <taxon>Actinomycetes</taxon>
        <taxon>Kitasatosporales</taxon>
        <taxon>Streptomycetaceae</taxon>
        <taxon>Streptomyces</taxon>
    </lineage>
</organism>
<dbReference type="RefSeq" id="WP_311708739.1">
    <property type="nucleotide sequence ID" value="NZ_JAVREL010000036.1"/>
</dbReference>
<gene>
    <name evidence="2" type="ORF">RM590_34395</name>
</gene>
<accession>A0ABU2N131</accession>
<dbReference type="Gene3D" id="3.60.60.10">
    <property type="entry name" value="Penicillin V Acylase, Chain A"/>
    <property type="match status" value="1"/>
</dbReference>
<protein>
    <submittedName>
        <fullName evidence="2">C45 family peptidase</fullName>
    </submittedName>
</protein>
<dbReference type="InterPro" id="IPR047794">
    <property type="entry name" value="C45_proenzyme-like"/>
</dbReference>
<feature type="domain" description="Peptidase C45 hydrolase" evidence="1">
    <location>
        <begin position="102"/>
        <end position="299"/>
    </location>
</feature>
<dbReference type="SUPFAM" id="SSF56235">
    <property type="entry name" value="N-terminal nucleophile aminohydrolases (Ntn hydrolases)"/>
    <property type="match status" value="1"/>
</dbReference>
<evidence type="ECO:0000259" key="1">
    <source>
        <dbReference type="Pfam" id="PF03417"/>
    </source>
</evidence>
<reference evidence="3" key="1">
    <citation type="submission" date="2023-07" db="EMBL/GenBank/DDBJ databases">
        <title>30 novel species of actinomycetes from the DSMZ collection.</title>
        <authorList>
            <person name="Nouioui I."/>
        </authorList>
    </citation>
    <scope>NUCLEOTIDE SEQUENCE [LARGE SCALE GENOMIC DNA]</scope>
    <source>
        <strain evidence="3">DSM 44938</strain>
    </source>
</reference>
<evidence type="ECO:0000313" key="3">
    <source>
        <dbReference type="Proteomes" id="UP001183246"/>
    </source>
</evidence>
<proteinExistence type="predicted"/>
<sequence>MTRHITFHAIEVGDARDGSWTAPLLARVPEELDRWVPDEVRTPAGDAAAREQFAEHLPELLPVLDLLVSQGEGQPGLTALLAEVGLRNPFRACSQIGGVAGTLLRNYDWDLGEAERTIVSSTLLRPVIGTAEGLWGLLDGMNDAGLAISLTYGGRPVHGPGFGIPVVLRYVLETCETVLQALAVLGRVPIATAQNVTVVDRDEAVTVHLGPDIAPTRAADACATNHQHLPLPEEQARTSSTYRRLETVRAAGESGDPDAIVAALLRPPLHEYDEETGYGTMYTAAYRPAEGRVTYHWPAQDAWEQSFKAFDPGSRKITYGALDG</sequence>
<evidence type="ECO:0000313" key="2">
    <source>
        <dbReference type="EMBL" id="MDT0347616.1"/>
    </source>
</evidence>
<dbReference type="NCBIfam" id="NF040521">
    <property type="entry name" value="C45_proenzyme"/>
    <property type="match status" value="1"/>
</dbReference>
<dbReference type="EMBL" id="JAVREL010000036">
    <property type="protein sequence ID" value="MDT0347616.1"/>
    <property type="molecule type" value="Genomic_DNA"/>
</dbReference>
<name>A0ABU2N131_9ACTN</name>
<dbReference type="Proteomes" id="UP001183246">
    <property type="component" value="Unassembled WGS sequence"/>
</dbReference>
<dbReference type="InterPro" id="IPR029055">
    <property type="entry name" value="Ntn_hydrolases_N"/>
</dbReference>